<name>C0NY72_AJECG</name>
<dbReference type="RefSeq" id="XP_045284221.1">
    <property type="nucleotide sequence ID" value="XM_045434915.1"/>
</dbReference>
<dbReference type="HOGENOM" id="CLU_1969907_0_0_1"/>
<proteinExistence type="predicted"/>
<dbReference type="EMBL" id="GG663376">
    <property type="protein sequence ID" value="EEH03740.1"/>
    <property type="molecule type" value="Genomic_DNA"/>
</dbReference>
<dbReference type="Proteomes" id="UP000001631">
    <property type="component" value="Unassembled WGS sequence"/>
</dbReference>
<organism evidence="1 2">
    <name type="scientific">Ajellomyces capsulatus (strain G186AR / H82 / ATCC MYA-2454 / RMSCC 2432)</name>
    <name type="common">Darling's disease fungus</name>
    <name type="synonym">Histoplasma capsulatum</name>
    <dbReference type="NCBI Taxonomy" id="447093"/>
    <lineage>
        <taxon>Eukaryota</taxon>
        <taxon>Fungi</taxon>
        <taxon>Dikarya</taxon>
        <taxon>Ascomycota</taxon>
        <taxon>Pezizomycotina</taxon>
        <taxon>Eurotiomycetes</taxon>
        <taxon>Eurotiomycetidae</taxon>
        <taxon>Onygenales</taxon>
        <taxon>Ajellomycetaceae</taxon>
        <taxon>Histoplasma</taxon>
    </lineage>
</organism>
<evidence type="ECO:0000313" key="2">
    <source>
        <dbReference type="Proteomes" id="UP000001631"/>
    </source>
</evidence>
<evidence type="ECO:0000313" key="1">
    <source>
        <dbReference type="EMBL" id="EEH03740.1"/>
    </source>
</evidence>
<gene>
    <name evidence="1" type="ORF">HCBG_07866</name>
</gene>
<dbReference type="AlphaFoldDB" id="C0NY72"/>
<reference evidence="1" key="1">
    <citation type="submission" date="2009-02" db="EMBL/GenBank/DDBJ databases">
        <title>The Genome Sequence of Ajellomyces capsulatus strain G186AR.</title>
        <authorList>
            <consortium name="The Broad Institute Genome Sequencing Platform"/>
            <person name="Champion M."/>
            <person name="Cuomo C."/>
            <person name="Ma L.-J."/>
            <person name="Henn M.R."/>
            <person name="Sil A."/>
            <person name="Goldman B."/>
            <person name="Young S.K."/>
            <person name="Kodira C.D."/>
            <person name="Zeng Q."/>
            <person name="Koehrsen M."/>
            <person name="Alvarado L."/>
            <person name="Berlin A."/>
            <person name="Borenstein D."/>
            <person name="Chen Z."/>
            <person name="Engels R."/>
            <person name="Freedman E."/>
            <person name="Gellesch M."/>
            <person name="Goldberg J."/>
            <person name="Griggs A."/>
            <person name="Gujja S."/>
            <person name="Heiman D."/>
            <person name="Hepburn T."/>
            <person name="Howarth C."/>
            <person name="Jen D."/>
            <person name="Larson L."/>
            <person name="Lewis B."/>
            <person name="Mehta T."/>
            <person name="Park D."/>
            <person name="Pearson M."/>
            <person name="Roberts A."/>
            <person name="Saif S."/>
            <person name="Shea T."/>
            <person name="Shenoy N."/>
            <person name="Sisk P."/>
            <person name="Stolte C."/>
            <person name="Sykes S."/>
            <person name="Walk T."/>
            <person name="White J."/>
            <person name="Yandava C."/>
            <person name="Klein B."/>
            <person name="McEwen J.G."/>
            <person name="Puccia R."/>
            <person name="Goldman G.H."/>
            <person name="Felipe M.S."/>
            <person name="Nino-Vega G."/>
            <person name="San-Blas G."/>
            <person name="Taylor J."/>
            <person name="Mendoza L."/>
            <person name="Galagan J."/>
            <person name="Nusbaum C."/>
            <person name="Birren B."/>
        </authorList>
    </citation>
    <scope>NUCLEOTIDE SEQUENCE</scope>
    <source>
        <strain evidence="1">G186AR</strain>
    </source>
</reference>
<protein>
    <submittedName>
        <fullName evidence="1">Uncharacterized protein</fullName>
    </submittedName>
</protein>
<dbReference type="InParanoid" id="C0NY72"/>
<accession>C0NY72</accession>
<sequence length="127" mass="14842">MRRSDSRHGSNWLAEADTIDFKLLGRSRICNIQLDFRLDPDVQTKLGKGLISFHIKYTEEPPTSRPAWVECNPRNQLQIIIAWAKKKLLVVFHRFRERGHVTSSYNYYGEVTYDLMQRTGSLAELMV</sequence>
<keyword evidence="2" id="KW-1185">Reference proteome</keyword>
<dbReference type="GeneID" id="69040882"/>